<dbReference type="AlphaFoldDB" id="A0ABC8J8W4"/>
<keyword evidence="3" id="KW-1185">Reference proteome</keyword>
<keyword evidence="1" id="KW-1133">Transmembrane helix</keyword>
<name>A0ABC8J8W4_ERUVS</name>
<reference evidence="2 3" key="1">
    <citation type="submission" date="2022-03" db="EMBL/GenBank/DDBJ databases">
        <authorList>
            <person name="Macdonald S."/>
            <person name="Ahmed S."/>
            <person name="Newling K."/>
        </authorList>
    </citation>
    <scope>NUCLEOTIDE SEQUENCE [LARGE SCALE GENOMIC DNA]</scope>
</reference>
<keyword evidence="1" id="KW-0812">Transmembrane</keyword>
<feature type="transmembrane region" description="Helical" evidence="1">
    <location>
        <begin position="42"/>
        <end position="61"/>
    </location>
</feature>
<dbReference type="EMBL" id="CAKOAT010072599">
    <property type="protein sequence ID" value="CAH8310899.1"/>
    <property type="molecule type" value="Genomic_DNA"/>
</dbReference>
<dbReference type="Proteomes" id="UP001642260">
    <property type="component" value="Unassembled WGS sequence"/>
</dbReference>
<comment type="caution">
    <text evidence="2">The sequence shown here is derived from an EMBL/GenBank/DDBJ whole genome shotgun (WGS) entry which is preliminary data.</text>
</comment>
<evidence type="ECO:0000313" key="3">
    <source>
        <dbReference type="Proteomes" id="UP001642260"/>
    </source>
</evidence>
<protein>
    <recommendedName>
        <fullName evidence="4">WAT1-related protein</fullName>
    </recommendedName>
</protein>
<keyword evidence="1" id="KW-0472">Membrane</keyword>
<evidence type="ECO:0008006" key="4">
    <source>
        <dbReference type="Google" id="ProtNLM"/>
    </source>
</evidence>
<evidence type="ECO:0000256" key="1">
    <source>
        <dbReference type="SAM" id="Phobius"/>
    </source>
</evidence>
<accession>A0ABC8J8W4</accession>
<proteinExistence type="predicted"/>
<gene>
    <name evidence="2" type="ORF">ERUC_LOCUS5820</name>
</gene>
<organism evidence="2 3">
    <name type="scientific">Eruca vesicaria subsp. sativa</name>
    <name type="common">Garden rocket</name>
    <name type="synonym">Eruca sativa</name>
    <dbReference type="NCBI Taxonomy" id="29727"/>
    <lineage>
        <taxon>Eukaryota</taxon>
        <taxon>Viridiplantae</taxon>
        <taxon>Streptophyta</taxon>
        <taxon>Embryophyta</taxon>
        <taxon>Tracheophyta</taxon>
        <taxon>Spermatophyta</taxon>
        <taxon>Magnoliopsida</taxon>
        <taxon>eudicotyledons</taxon>
        <taxon>Gunneridae</taxon>
        <taxon>Pentapetalae</taxon>
        <taxon>rosids</taxon>
        <taxon>malvids</taxon>
        <taxon>Brassicales</taxon>
        <taxon>Brassicaceae</taxon>
        <taxon>Brassiceae</taxon>
        <taxon>Eruca</taxon>
    </lineage>
</organism>
<sequence length="82" mass="9294">MSRKYFEREVLPVTALVIMECANVGLNTLFKAATLQGMSFHVFIVYSYGLAALLLLPSLFFSSRSARVSFYLTKVELKFLSF</sequence>
<evidence type="ECO:0000313" key="2">
    <source>
        <dbReference type="EMBL" id="CAH8310899.1"/>
    </source>
</evidence>